<feature type="non-terminal residue" evidence="1">
    <location>
        <position position="74"/>
    </location>
</feature>
<name>T1CQ43_9ZZZZ</name>
<dbReference type="Gene3D" id="3.40.50.300">
    <property type="entry name" value="P-loop containing nucleotide triphosphate hydrolases"/>
    <property type="match status" value="1"/>
</dbReference>
<reference evidence="1" key="2">
    <citation type="journal article" date="2014" name="ISME J.">
        <title>Microbial stratification in low pH oxic and suboxic macroscopic growths along an acid mine drainage.</title>
        <authorList>
            <person name="Mendez-Garcia C."/>
            <person name="Mesa V."/>
            <person name="Sprenger R.R."/>
            <person name="Richter M."/>
            <person name="Diez M.S."/>
            <person name="Solano J."/>
            <person name="Bargiela R."/>
            <person name="Golyshina O.V."/>
            <person name="Manteca A."/>
            <person name="Ramos J.L."/>
            <person name="Gallego J.R."/>
            <person name="Llorente I."/>
            <person name="Martins Dos Santos V.A."/>
            <person name="Jensen O.N."/>
            <person name="Pelaez A.I."/>
            <person name="Sanchez J."/>
            <person name="Ferrer M."/>
        </authorList>
    </citation>
    <scope>NUCLEOTIDE SEQUENCE</scope>
</reference>
<dbReference type="EMBL" id="AUZY01002868">
    <property type="protein sequence ID" value="EQD71205.1"/>
    <property type="molecule type" value="Genomic_DNA"/>
</dbReference>
<organism evidence="1">
    <name type="scientific">mine drainage metagenome</name>
    <dbReference type="NCBI Taxonomy" id="410659"/>
    <lineage>
        <taxon>unclassified sequences</taxon>
        <taxon>metagenomes</taxon>
        <taxon>ecological metagenomes</taxon>
    </lineage>
</organism>
<accession>T1CQ43</accession>
<gene>
    <name evidence="1" type="ORF">B1B_04588</name>
</gene>
<dbReference type="InterPro" id="IPR027417">
    <property type="entry name" value="P-loop_NTPase"/>
</dbReference>
<reference evidence="1" key="1">
    <citation type="submission" date="2013-08" db="EMBL/GenBank/DDBJ databases">
        <authorList>
            <person name="Mendez C."/>
            <person name="Richter M."/>
            <person name="Ferrer M."/>
            <person name="Sanchez J."/>
        </authorList>
    </citation>
    <scope>NUCLEOTIDE SEQUENCE</scope>
</reference>
<protein>
    <submittedName>
        <fullName evidence="1">YcgA</fullName>
    </submittedName>
</protein>
<comment type="caution">
    <text evidence="1">The sequence shown here is derived from an EMBL/GenBank/DDBJ whole genome shotgun (WGS) entry which is preliminary data.</text>
</comment>
<evidence type="ECO:0000313" key="1">
    <source>
        <dbReference type="EMBL" id="EQD71205.1"/>
    </source>
</evidence>
<proteinExistence type="predicted"/>
<sequence length="74" mass="7999">MVVTLAETTPVAEATRLVDDLARAGITPYGWVVNNTLDPSGTTDPVLVARAGLQGPQVDRVRLLAERVWTLGWQ</sequence>
<dbReference type="AlphaFoldDB" id="T1CQ43"/>